<evidence type="ECO:0000256" key="1">
    <source>
        <dbReference type="SAM" id="MobiDB-lite"/>
    </source>
</evidence>
<proteinExistence type="predicted"/>
<sequence>MVRYMRQQYTSAEFIAELVEMAKQVMGPSPIRLAKAPSVGSPSAASTAPSLNYE</sequence>
<organism evidence="2 3">
    <name type="scientific">Wenjunlia tyrosinilytica</name>
    <dbReference type="NCBI Taxonomy" id="1544741"/>
    <lineage>
        <taxon>Bacteria</taxon>
        <taxon>Bacillati</taxon>
        <taxon>Actinomycetota</taxon>
        <taxon>Actinomycetes</taxon>
        <taxon>Kitasatosporales</taxon>
        <taxon>Streptomycetaceae</taxon>
        <taxon>Wenjunlia</taxon>
    </lineage>
</organism>
<feature type="compositionally biased region" description="Polar residues" evidence="1">
    <location>
        <begin position="40"/>
        <end position="54"/>
    </location>
</feature>
<name>A0A917ZWY6_9ACTN</name>
<evidence type="ECO:0000313" key="3">
    <source>
        <dbReference type="Proteomes" id="UP000641932"/>
    </source>
</evidence>
<protein>
    <submittedName>
        <fullName evidence="2">Uncharacterized protein</fullName>
    </submittedName>
</protein>
<reference evidence="2" key="1">
    <citation type="journal article" date="2014" name="Int. J. Syst. Evol. Microbiol.">
        <title>Complete genome sequence of Corynebacterium casei LMG S-19264T (=DSM 44701T), isolated from a smear-ripened cheese.</title>
        <authorList>
            <consortium name="US DOE Joint Genome Institute (JGI-PGF)"/>
            <person name="Walter F."/>
            <person name="Albersmeier A."/>
            <person name="Kalinowski J."/>
            <person name="Ruckert C."/>
        </authorList>
    </citation>
    <scope>NUCLEOTIDE SEQUENCE</scope>
    <source>
        <strain evidence="2">CGMCC 4.7201</strain>
    </source>
</reference>
<evidence type="ECO:0000313" key="2">
    <source>
        <dbReference type="EMBL" id="GGO94725.1"/>
    </source>
</evidence>
<gene>
    <name evidence="2" type="ORF">GCM10012280_50300</name>
</gene>
<dbReference type="Proteomes" id="UP000641932">
    <property type="component" value="Unassembled WGS sequence"/>
</dbReference>
<dbReference type="EMBL" id="BMMS01000023">
    <property type="protein sequence ID" value="GGO94725.1"/>
    <property type="molecule type" value="Genomic_DNA"/>
</dbReference>
<keyword evidence="3" id="KW-1185">Reference proteome</keyword>
<feature type="region of interest" description="Disordered" evidence="1">
    <location>
        <begin position="33"/>
        <end position="54"/>
    </location>
</feature>
<comment type="caution">
    <text evidence="2">The sequence shown here is derived from an EMBL/GenBank/DDBJ whole genome shotgun (WGS) entry which is preliminary data.</text>
</comment>
<accession>A0A917ZWY6</accession>
<reference evidence="2" key="2">
    <citation type="submission" date="2020-09" db="EMBL/GenBank/DDBJ databases">
        <authorList>
            <person name="Sun Q."/>
            <person name="Zhou Y."/>
        </authorList>
    </citation>
    <scope>NUCLEOTIDE SEQUENCE</scope>
    <source>
        <strain evidence="2">CGMCC 4.7201</strain>
    </source>
</reference>
<dbReference type="AlphaFoldDB" id="A0A917ZWY6"/>